<organism evidence="7 8">
    <name type="scientific">Drosophila erecta</name>
    <name type="common">Fruit fly</name>
    <dbReference type="NCBI Taxonomy" id="7220"/>
    <lineage>
        <taxon>Eukaryota</taxon>
        <taxon>Metazoa</taxon>
        <taxon>Ecdysozoa</taxon>
        <taxon>Arthropoda</taxon>
        <taxon>Hexapoda</taxon>
        <taxon>Insecta</taxon>
        <taxon>Pterygota</taxon>
        <taxon>Neoptera</taxon>
        <taxon>Endopterygota</taxon>
        <taxon>Diptera</taxon>
        <taxon>Brachycera</taxon>
        <taxon>Muscomorpha</taxon>
        <taxon>Ephydroidea</taxon>
        <taxon>Drosophilidae</taxon>
        <taxon>Drosophila</taxon>
        <taxon>Sophophora</taxon>
    </lineage>
</organism>
<keyword evidence="6" id="KW-0675">Receptor</keyword>
<dbReference type="KEGG" id="der:6547320"/>
<dbReference type="Proteomes" id="UP000008711">
    <property type="component" value="Unassembled WGS sequence"/>
</dbReference>
<dbReference type="InterPro" id="IPR013604">
    <property type="entry name" value="7TM_chemorcpt"/>
</dbReference>
<evidence type="ECO:0000256" key="4">
    <source>
        <dbReference type="ARBA" id="ARBA00022989"/>
    </source>
</evidence>
<comment type="function">
    <text evidence="6">Gustatory receptor which mediates acceptance or avoidance behavior, depending on its substrates.</text>
</comment>
<keyword evidence="8" id="KW-1185">Reference proteome</keyword>
<keyword evidence="5 6" id="KW-0472">Membrane</keyword>
<evidence type="ECO:0000313" key="7">
    <source>
        <dbReference type="EMBL" id="EDV56744.2"/>
    </source>
</evidence>
<reference evidence="7 8" key="2">
    <citation type="journal article" date="2008" name="Bioinformatics">
        <title>Assembly reconciliation.</title>
        <authorList>
            <person name="Zimin A.V."/>
            <person name="Smith D.R."/>
            <person name="Sutton G."/>
            <person name="Yorke J.A."/>
        </authorList>
    </citation>
    <scope>NUCLEOTIDE SEQUENCE [LARGE SCALE GENOMIC DNA]</scope>
    <source>
        <strain evidence="7 8">TSC#14021-0224.01</strain>
    </source>
</reference>
<name>B3NP11_DROER</name>
<comment type="similarity">
    <text evidence="6">Belongs to the insect chemoreceptor superfamily. Gustatory receptor (GR) family.</text>
</comment>
<feature type="transmembrane region" description="Helical" evidence="6">
    <location>
        <begin position="35"/>
        <end position="56"/>
    </location>
</feature>
<comment type="subcellular location">
    <subcellularLocation>
        <location evidence="1 6">Cell membrane</location>
        <topology evidence="1 6">Multi-pass membrane protein</topology>
    </subcellularLocation>
</comment>
<dbReference type="GO" id="GO:0005886">
    <property type="term" value="C:plasma membrane"/>
    <property type="evidence" value="ECO:0007669"/>
    <property type="project" value="UniProtKB-SubCell"/>
</dbReference>
<feature type="transmembrane region" description="Helical" evidence="6">
    <location>
        <begin position="127"/>
        <end position="148"/>
    </location>
</feature>
<dbReference type="Pfam" id="PF08395">
    <property type="entry name" value="7tm_7"/>
    <property type="match status" value="1"/>
</dbReference>
<sequence>MEKLVEIYHGYAQVIGLTAYRIVGGELKKSRMTQAYVLAWNIATVVILAWMCWCAAKDMKTASLFPEMMSAIPIVVCSVNYAVIVYILLSRPYRDSMFYDLMDITNQLSRKMELAGRKTSSRLKRLLYIKSFSLTYLTVGSFISLLLIKEGFLEVTLMGIAYSILNVSNYFYFTSFWQIVRGYDFVHREMKNLTVSRSGGHVKNFEERLRDLWALHWTLSLMASRISRVYGVQMIVSRTEYVLFSVVYGYVGIISMFHGMSLLILHVGLIYFVRALDFFLIDVICDLTARYQNHPKHELVEGKINQKAVEYLRHLILFQSKCFICS</sequence>
<keyword evidence="3 6" id="KW-0812">Transmembrane</keyword>
<accession>B3NP11</accession>
<dbReference type="AlphaFoldDB" id="B3NP11"/>
<dbReference type="GO" id="GO:0007165">
    <property type="term" value="P:signal transduction"/>
    <property type="evidence" value="ECO:0007669"/>
    <property type="project" value="UniProtKB-KW"/>
</dbReference>
<protein>
    <recommendedName>
        <fullName evidence="6">Gustatory receptor</fullName>
    </recommendedName>
</protein>
<evidence type="ECO:0000256" key="5">
    <source>
        <dbReference type="ARBA" id="ARBA00023136"/>
    </source>
</evidence>
<dbReference type="HOGENOM" id="CLU_043996_0_0_1"/>
<keyword evidence="2 6" id="KW-1003">Cell membrane</keyword>
<reference evidence="7 8" key="1">
    <citation type="journal article" date="2007" name="Nature">
        <title>Evolution of genes and genomes on the Drosophila phylogeny.</title>
        <authorList>
            <consortium name="Drosophila 12 Genomes Consortium"/>
            <person name="Clark A.G."/>
            <person name="Eisen M.B."/>
            <person name="Smith D.R."/>
            <person name="Bergman C.M."/>
            <person name="Oliver B."/>
            <person name="Markow T.A."/>
            <person name="Kaufman T.C."/>
            <person name="Kellis M."/>
            <person name="Gelbart W."/>
            <person name="Iyer V.N."/>
            <person name="Pollard D.A."/>
            <person name="Sackton T.B."/>
            <person name="Larracuente A.M."/>
            <person name="Singh N.D."/>
            <person name="Abad J.P."/>
            <person name="Abt D.N."/>
            <person name="Adryan B."/>
            <person name="Aguade M."/>
            <person name="Akashi H."/>
            <person name="Anderson W.W."/>
            <person name="Aquadro C.F."/>
            <person name="Ardell D.H."/>
            <person name="Arguello R."/>
            <person name="Artieri C.G."/>
            <person name="Barbash D.A."/>
            <person name="Barker D."/>
            <person name="Barsanti P."/>
            <person name="Batterham P."/>
            <person name="Batzoglou S."/>
            <person name="Begun D."/>
            <person name="Bhutkar A."/>
            <person name="Blanco E."/>
            <person name="Bosak S.A."/>
            <person name="Bradley R.K."/>
            <person name="Brand A.D."/>
            <person name="Brent M.R."/>
            <person name="Brooks A.N."/>
            <person name="Brown R.H."/>
            <person name="Butlin R.K."/>
            <person name="Caggese C."/>
            <person name="Calvi B.R."/>
            <person name="Bernardo de Carvalho A."/>
            <person name="Caspi A."/>
            <person name="Castrezana S."/>
            <person name="Celniker S.E."/>
            <person name="Chang J.L."/>
            <person name="Chapple C."/>
            <person name="Chatterji S."/>
            <person name="Chinwalla A."/>
            <person name="Civetta A."/>
            <person name="Clifton S.W."/>
            <person name="Comeron J.M."/>
            <person name="Costello J.C."/>
            <person name="Coyne J.A."/>
            <person name="Daub J."/>
            <person name="David R.G."/>
            <person name="Delcher A.L."/>
            <person name="Delehaunty K."/>
            <person name="Do C.B."/>
            <person name="Ebling H."/>
            <person name="Edwards K."/>
            <person name="Eickbush T."/>
            <person name="Evans J.D."/>
            <person name="Filipski A."/>
            <person name="Findeiss S."/>
            <person name="Freyhult E."/>
            <person name="Fulton L."/>
            <person name="Fulton R."/>
            <person name="Garcia A.C."/>
            <person name="Gardiner A."/>
            <person name="Garfield D.A."/>
            <person name="Garvin B.E."/>
            <person name="Gibson G."/>
            <person name="Gilbert D."/>
            <person name="Gnerre S."/>
            <person name="Godfrey J."/>
            <person name="Good R."/>
            <person name="Gotea V."/>
            <person name="Gravely B."/>
            <person name="Greenberg A.J."/>
            <person name="Griffiths-Jones S."/>
            <person name="Gross S."/>
            <person name="Guigo R."/>
            <person name="Gustafson E.A."/>
            <person name="Haerty W."/>
            <person name="Hahn M.W."/>
            <person name="Halligan D.L."/>
            <person name="Halpern A.L."/>
            <person name="Halter G.M."/>
            <person name="Han M.V."/>
            <person name="Heger A."/>
            <person name="Hillier L."/>
            <person name="Hinrichs A.S."/>
            <person name="Holmes I."/>
            <person name="Hoskins R.A."/>
            <person name="Hubisz M.J."/>
            <person name="Hultmark D."/>
            <person name="Huntley M.A."/>
            <person name="Jaffe D.B."/>
            <person name="Jagadeeshan S."/>
            <person name="Jeck W.R."/>
            <person name="Johnson J."/>
            <person name="Jones C.D."/>
            <person name="Jordan W.C."/>
            <person name="Karpen G.H."/>
            <person name="Kataoka E."/>
            <person name="Keightley P.D."/>
            <person name="Kheradpour P."/>
            <person name="Kirkness E.F."/>
            <person name="Koerich L.B."/>
            <person name="Kristiansen K."/>
            <person name="Kudrna D."/>
            <person name="Kulathinal R.J."/>
            <person name="Kumar S."/>
            <person name="Kwok R."/>
            <person name="Lander E."/>
            <person name="Langley C.H."/>
            <person name="Lapoint R."/>
            <person name="Lazzaro B.P."/>
            <person name="Lee S.J."/>
            <person name="Levesque L."/>
            <person name="Li R."/>
            <person name="Lin C.F."/>
            <person name="Lin M.F."/>
            <person name="Lindblad-Toh K."/>
            <person name="Llopart A."/>
            <person name="Long M."/>
            <person name="Low L."/>
            <person name="Lozovsky E."/>
            <person name="Lu J."/>
            <person name="Luo M."/>
            <person name="Machado C.A."/>
            <person name="Makalowski W."/>
            <person name="Marzo M."/>
            <person name="Matsuda M."/>
            <person name="Matzkin L."/>
            <person name="McAllister B."/>
            <person name="McBride C.S."/>
            <person name="McKernan B."/>
            <person name="McKernan K."/>
            <person name="Mendez-Lago M."/>
            <person name="Minx P."/>
            <person name="Mollenhauer M.U."/>
            <person name="Montooth K."/>
            <person name="Mount S.M."/>
            <person name="Mu X."/>
            <person name="Myers E."/>
            <person name="Negre B."/>
            <person name="Newfeld S."/>
            <person name="Nielsen R."/>
            <person name="Noor M.A."/>
            <person name="O'Grady P."/>
            <person name="Pachter L."/>
            <person name="Papaceit M."/>
            <person name="Parisi M.J."/>
            <person name="Parisi M."/>
            <person name="Parts L."/>
            <person name="Pedersen J.S."/>
            <person name="Pesole G."/>
            <person name="Phillippy A.M."/>
            <person name="Ponting C.P."/>
            <person name="Pop M."/>
            <person name="Porcelli D."/>
            <person name="Powell J.R."/>
            <person name="Prohaska S."/>
            <person name="Pruitt K."/>
            <person name="Puig M."/>
            <person name="Quesneville H."/>
            <person name="Ram K.R."/>
            <person name="Rand D."/>
            <person name="Rasmussen M.D."/>
            <person name="Reed L.K."/>
            <person name="Reenan R."/>
            <person name="Reily A."/>
            <person name="Remington K.A."/>
            <person name="Rieger T.T."/>
            <person name="Ritchie M.G."/>
            <person name="Robin C."/>
            <person name="Rogers Y.H."/>
            <person name="Rohde C."/>
            <person name="Rozas J."/>
            <person name="Rubenfield M.J."/>
            <person name="Ruiz A."/>
            <person name="Russo S."/>
            <person name="Salzberg S.L."/>
            <person name="Sanchez-Gracia A."/>
            <person name="Saranga D.J."/>
            <person name="Sato H."/>
            <person name="Schaeffer S.W."/>
            <person name="Schatz M.C."/>
            <person name="Schlenke T."/>
            <person name="Schwartz R."/>
            <person name="Segarra C."/>
            <person name="Singh R.S."/>
            <person name="Sirot L."/>
            <person name="Sirota M."/>
            <person name="Sisneros N.B."/>
            <person name="Smith C.D."/>
            <person name="Smith T.F."/>
            <person name="Spieth J."/>
            <person name="Stage D.E."/>
            <person name="Stark A."/>
            <person name="Stephan W."/>
            <person name="Strausberg R.L."/>
            <person name="Strempel S."/>
            <person name="Sturgill D."/>
            <person name="Sutton G."/>
            <person name="Sutton G.G."/>
            <person name="Tao W."/>
            <person name="Teichmann S."/>
            <person name="Tobari Y.N."/>
            <person name="Tomimura Y."/>
            <person name="Tsolas J.M."/>
            <person name="Valente V.L."/>
            <person name="Venter E."/>
            <person name="Venter J.C."/>
            <person name="Vicario S."/>
            <person name="Vieira F.G."/>
            <person name="Vilella A.J."/>
            <person name="Villasante A."/>
            <person name="Walenz B."/>
            <person name="Wang J."/>
            <person name="Wasserman M."/>
            <person name="Watts T."/>
            <person name="Wilson D."/>
            <person name="Wilson R.K."/>
            <person name="Wing R.A."/>
            <person name="Wolfner M.F."/>
            <person name="Wong A."/>
            <person name="Wong G.K."/>
            <person name="Wu C.I."/>
            <person name="Wu G."/>
            <person name="Yamamoto D."/>
            <person name="Yang H.P."/>
            <person name="Yang S.P."/>
            <person name="Yorke J.A."/>
            <person name="Yoshida K."/>
            <person name="Zdobnov E."/>
            <person name="Zhang P."/>
            <person name="Zhang Y."/>
            <person name="Zimin A.V."/>
            <person name="Baldwin J."/>
            <person name="Abdouelleil A."/>
            <person name="Abdulkadir J."/>
            <person name="Abebe A."/>
            <person name="Abera B."/>
            <person name="Abreu J."/>
            <person name="Acer S.C."/>
            <person name="Aftuck L."/>
            <person name="Alexander A."/>
            <person name="An P."/>
            <person name="Anderson E."/>
            <person name="Anderson S."/>
            <person name="Arachi H."/>
            <person name="Azer M."/>
            <person name="Bachantsang P."/>
            <person name="Barry A."/>
            <person name="Bayul T."/>
            <person name="Berlin A."/>
            <person name="Bessette D."/>
            <person name="Bloom T."/>
            <person name="Blye J."/>
            <person name="Boguslavskiy L."/>
            <person name="Bonnet C."/>
            <person name="Boukhgalter B."/>
            <person name="Bourzgui I."/>
            <person name="Brown A."/>
            <person name="Cahill P."/>
            <person name="Channer S."/>
            <person name="Cheshatsang Y."/>
            <person name="Chuda L."/>
            <person name="Citroen M."/>
            <person name="Collymore A."/>
            <person name="Cooke P."/>
            <person name="Costello M."/>
            <person name="D'Aco K."/>
            <person name="Daza R."/>
            <person name="De Haan G."/>
            <person name="DeGray S."/>
            <person name="DeMaso C."/>
            <person name="Dhargay N."/>
            <person name="Dooley K."/>
            <person name="Dooley E."/>
            <person name="Doricent M."/>
            <person name="Dorje P."/>
            <person name="Dorjee K."/>
            <person name="Dupes A."/>
            <person name="Elong R."/>
            <person name="Falk J."/>
            <person name="Farina A."/>
            <person name="Faro S."/>
            <person name="Ferguson D."/>
            <person name="Fisher S."/>
            <person name="Foley C.D."/>
            <person name="Franke A."/>
            <person name="Friedrich D."/>
            <person name="Gadbois L."/>
            <person name="Gearin G."/>
            <person name="Gearin C.R."/>
            <person name="Giannoukos G."/>
            <person name="Goode T."/>
            <person name="Graham J."/>
            <person name="Grandbois E."/>
            <person name="Grewal S."/>
            <person name="Gyaltsen K."/>
            <person name="Hafez N."/>
            <person name="Hagos B."/>
            <person name="Hall J."/>
            <person name="Henson C."/>
            <person name="Hollinger A."/>
            <person name="Honan T."/>
            <person name="Huard M.D."/>
            <person name="Hughes L."/>
            <person name="Hurhula B."/>
            <person name="Husby M.E."/>
            <person name="Kamat A."/>
            <person name="Kanga B."/>
            <person name="Kashin S."/>
            <person name="Khazanovich D."/>
            <person name="Kisner P."/>
            <person name="Lance K."/>
            <person name="Lara M."/>
            <person name="Lee W."/>
            <person name="Lennon N."/>
            <person name="Letendre F."/>
            <person name="LeVine R."/>
            <person name="Lipovsky A."/>
            <person name="Liu X."/>
            <person name="Liu J."/>
            <person name="Liu S."/>
            <person name="Lokyitsang T."/>
            <person name="Lokyitsang Y."/>
            <person name="Lubonja R."/>
            <person name="Lui A."/>
            <person name="MacDonald P."/>
            <person name="Magnisalis V."/>
            <person name="Maru K."/>
            <person name="Matthews C."/>
            <person name="McCusker W."/>
            <person name="McDonough S."/>
            <person name="Mehta T."/>
            <person name="Meldrim J."/>
            <person name="Meneus L."/>
            <person name="Mihai O."/>
            <person name="Mihalev A."/>
            <person name="Mihova T."/>
            <person name="Mittelman R."/>
            <person name="Mlenga V."/>
            <person name="Montmayeur A."/>
            <person name="Mulrain L."/>
            <person name="Navidi A."/>
            <person name="Naylor J."/>
            <person name="Negash T."/>
            <person name="Nguyen T."/>
            <person name="Nguyen N."/>
            <person name="Nicol R."/>
            <person name="Norbu C."/>
            <person name="Norbu N."/>
            <person name="Novod N."/>
            <person name="O'Neill B."/>
            <person name="Osman S."/>
            <person name="Markiewicz E."/>
            <person name="Oyono O.L."/>
            <person name="Patti C."/>
            <person name="Phunkhang P."/>
            <person name="Pierre F."/>
            <person name="Priest M."/>
            <person name="Raghuraman S."/>
            <person name="Rege F."/>
            <person name="Reyes R."/>
            <person name="Rise C."/>
            <person name="Rogov P."/>
            <person name="Ross K."/>
            <person name="Ryan E."/>
            <person name="Settipalli S."/>
            <person name="Shea T."/>
            <person name="Sherpa N."/>
            <person name="Shi L."/>
            <person name="Shih D."/>
            <person name="Sparrow T."/>
            <person name="Spaulding J."/>
            <person name="Stalker J."/>
            <person name="Stange-Thomann N."/>
            <person name="Stavropoulos S."/>
            <person name="Stone C."/>
            <person name="Strader C."/>
            <person name="Tesfaye S."/>
            <person name="Thomson T."/>
            <person name="Thoulutsang Y."/>
            <person name="Thoulutsang D."/>
            <person name="Topham K."/>
            <person name="Topping I."/>
            <person name="Tsamla T."/>
            <person name="Vassiliev H."/>
            <person name="Vo A."/>
            <person name="Wangchuk T."/>
            <person name="Wangdi T."/>
            <person name="Weiand M."/>
            <person name="Wilkinson J."/>
            <person name="Wilson A."/>
            <person name="Yadav S."/>
            <person name="Young G."/>
            <person name="Yu Q."/>
            <person name="Zembek L."/>
            <person name="Zhong D."/>
            <person name="Zimmer A."/>
            <person name="Zwirko Z."/>
            <person name="Jaffe D.B."/>
            <person name="Alvarez P."/>
            <person name="Brockman W."/>
            <person name="Butler J."/>
            <person name="Chin C."/>
            <person name="Gnerre S."/>
            <person name="Grabherr M."/>
            <person name="Kleber M."/>
            <person name="Mauceli E."/>
            <person name="MacCallum I."/>
        </authorList>
    </citation>
    <scope>NUCLEOTIDE SEQUENCE [LARGE SCALE GENOMIC DNA]</scope>
    <source>
        <strain evidence="7 8">TSC#14021-0224.01</strain>
    </source>
</reference>
<keyword evidence="6" id="KW-0807">Transducer</keyword>
<feature type="transmembrane region" description="Helical" evidence="6">
    <location>
        <begin position="250"/>
        <end position="273"/>
    </location>
</feature>
<dbReference type="GO" id="GO:0050909">
    <property type="term" value="P:sensory perception of taste"/>
    <property type="evidence" value="ECO:0007669"/>
    <property type="project" value="InterPro"/>
</dbReference>
<gene>
    <name evidence="7" type="primary">Dere\GG22825</name>
    <name evidence="7" type="synonym">dere_GLEANR_7519</name>
    <name evidence="7" type="synonym">GG22825</name>
    <name evidence="7" type="ORF">Dere_GG22825</name>
</gene>
<evidence type="ECO:0000256" key="1">
    <source>
        <dbReference type="ARBA" id="ARBA00004651"/>
    </source>
</evidence>
<feature type="transmembrane region" description="Helical" evidence="6">
    <location>
        <begin position="68"/>
        <end position="89"/>
    </location>
</feature>
<keyword evidence="4 6" id="KW-1133">Transmembrane helix</keyword>
<evidence type="ECO:0000256" key="6">
    <source>
        <dbReference type="RuleBase" id="RU363108"/>
    </source>
</evidence>
<evidence type="ECO:0000313" key="8">
    <source>
        <dbReference type="Proteomes" id="UP000008711"/>
    </source>
</evidence>
<dbReference type="EMBL" id="CH954179">
    <property type="protein sequence ID" value="EDV56744.2"/>
    <property type="molecule type" value="Genomic_DNA"/>
</dbReference>
<evidence type="ECO:0000256" key="2">
    <source>
        <dbReference type="ARBA" id="ARBA00022475"/>
    </source>
</evidence>
<dbReference type="eggNOG" id="ENOG502TATR">
    <property type="taxonomic scope" value="Eukaryota"/>
</dbReference>
<evidence type="ECO:0000256" key="3">
    <source>
        <dbReference type="ARBA" id="ARBA00022692"/>
    </source>
</evidence>
<dbReference type="OrthoDB" id="7835106at2759"/>
<proteinExistence type="inferred from homology"/>
<comment type="caution">
    <text evidence="6">Lacks conserved residue(s) required for the propagation of feature annotation.</text>
</comment>
<feature type="transmembrane region" description="Helical" evidence="6">
    <location>
        <begin position="160"/>
        <end position="180"/>
    </location>
</feature>